<proteinExistence type="predicted"/>
<evidence type="ECO:0000313" key="5">
    <source>
        <dbReference type="EMBL" id="AIJ23390.1"/>
    </source>
</evidence>
<keyword evidence="2" id="KW-0238">DNA-binding</keyword>
<keyword evidence="1" id="KW-0805">Transcription regulation</keyword>
<sequence length="64" mass="6858">MLSATLRSLVLDGLAQRRVEATVPPSVHCRLTDLGLSLESALAVVRDWAETHMAEIDRAAAEGS</sequence>
<dbReference type="Proteomes" id="UP000062973">
    <property type="component" value="Chromosome"/>
</dbReference>
<reference evidence="5 6" key="1">
    <citation type="submission" date="2014-07" db="EMBL/GenBank/DDBJ databases">
        <title>Whole Genome Sequence of the Amycolatopsis methanolica 239.</title>
        <authorList>
            <person name="Tang B."/>
        </authorList>
    </citation>
    <scope>NUCLEOTIDE SEQUENCE [LARGE SCALE GENOMIC DNA]</scope>
    <source>
        <strain evidence="5 6">239</strain>
    </source>
</reference>
<dbReference type="AlphaFoldDB" id="A0A076MXC9"/>
<evidence type="ECO:0000256" key="2">
    <source>
        <dbReference type="ARBA" id="ARBA00023125"/>
    </source>
</evidence>
<dbReference type="OrthoDB" id="370168at2"/>
<dbReference type="SUPFAM" id="SSF46785">
    <property type="entry name" value="Winged helix' DNA-binding domain"/>
    <property type="match status" value="1"/>
</dbReference>
<name>A0A076MXC9_AMYME</name>
<dbReference type="RefSeq" id="WP_017982224.1">
    <property type="nucleotide sequence ID" value="NZ_AQUL01000001.1"/>
</dbReference>
<accession>A0A076MXC9</accession>
<dbReference type="PROSITE" id="PS51118">
    <property type="entry name" value="HTH_HXLR"/>
    <property type="match status" value="1"/>
</dbReference>
<dbReference type="InterPro" id="IPR036390">
    <property type="entry name" value="WH_DNA-bd_sf"/>
</dbReference>
<dbReference type="Pfam" id="PF01638">
    <property type="entry name" value="HxlR"/>
    <property type="match status" value="1"/>
</dbReference>
<keyword evidence="3" id="KW-0804">Transcription</keyword>
<evidence type="ECO:0000313" key="6">
    <source>
        <dbReference type="Proteomes" id="UP000062973"/>
    </source>
</evidence>
<dbReference type="Gene3D" id="1.10.10.10">
    <property type="entry name" value="Winged helix-like DNA-binding domain superfamily/Winged helix DNA-binding domain"/>
    <property type="match status" value="1"/>
</dbReference>
<dbReference type="KEGG" id="amq:AMETH_3298"/>
<feature type="domain" description="HTH hxlR-type" evidence="4">
    <location>
        <begin position="1"/>
        <end position="57"/>
    </location>
</feature>
<dbReference type="InterPro" id="IPR002577">
    <property type="entry name" value="HTH_HxlR"/>
</dbReference>
<dbReference type="GO" id="GO:0003677">
    <property type="term" value="F:DNA binding"/>
    <property type="evidence" value="ECO:0007669"/>
    <property type="project" value="UniProtKB-KW"/>
</dbReference>
<dbReference type="EMBL" id="CP009110">
    <property type="protein sequence ID" value="AIJ23390.1"/>
    <property type="molecule type" value="Genomic_DNA"/>
</dbReference>
<evidence type="ECO:0000256" key="3">
    <source>
        <dbReference type="ARBA" id="ARBA00023163"/>
    </source>
</evidence>
<organism evidence="5 6">
    <name type="scientific">Amycolatopsis methanolica 239</name>
    <dbReference type="NCBI Taxonomy" id="1068978"/>
    <lineage>
        <taxon>Bacteria</taxon>
        <taxon>Bacillati</taxon>
        <taxon>Actinomycetota</taxon>
        <taxon>Actinomycetes</taxon>
        <taxon>Pseudonocardiales</taxon>
        <taxon>Pseudonocardiaceae</taxon>
        <taxon>Amycolatopsis</taxon>
        <taxon>Amycolatopsis methanolica group</taxon>
    </lineage>
</organism>
<protein>
    <submittedName>
        <fullName evidence="5">Transcriptional regulator</fullName>
    </submittedName>
</protein>
<dbReference type="eggNOG" id="COG1733">
    <property type="taxonomic scope" value="Bacteria"/>
</dbReference>
<dbReference type="PANTHER" id="PTHR33204:SF37">
    <property type="entry name" value="HTH-TYPE TRANSCRIPTIONAL REGULATOR YODB"/>
    <property type="match status" value="1"/>
</dbReference>
<keyword evidence="6" id="KW-1185">Reference proteome</keyword>
<dbReference type="InterPro" id="IPR036388">
    <property type="entry name" value="WH-like_DNA-bd_sf"/>
</dbReference>
<evidence type="ECO:0000256" key="1">
    <source>
        <dbReference type="ARBA" id="ARBA00023015"/>
    </source>
</evidence>
<dbReference type="HOGENOM" id="CLU_111585_2_3_11"/>
<dbReference type="PATRIC" id="fig|1068978.7.peg.3524"/>
<dbReference type="PANTHER" id="PTHR33204">
    <property type="entry name" value="TRANSCRIPTIONAL REGULATOR, MARR FAMILY"/>
    <property type="match status" value="1"/>
</dbReference>
<gene>
    <name evidence="5" type="ORF">AMETH_3298</name>
</gene>
<evidence type="ECO:0000259" key="4">
    <source>
        <dbReference type="PROSITE" id="PS51118"/>
    </source>
</evidence>